<proteinExistence type="predicted"/>
<keyword evidence="2" id="KW-1185">Reference proteome</keyword>
<evidence type="ECO:0000313" key="2">
    <source>
        <dbReference type="Proteomes" id="UP000257109"/>
    </source>
</evidence>
<name>A0A371G5C6_MUCPR</name>
<reference evidence="1" key="1">
    <citation type="submission" date="2018-05" db="EMBL/GenBank/DDBJ databases">
        <title>Draft genome of Mucuna pruriens seed.</title>
        <authorList>
            <person name="Nnadi N.E."/>
            <person name="Vos R."/>
            <person name="Hasami M.H."/>
            <person name="Devisetty U.K."/>
            <person name="Aguiy J.C."/>
        </authorList>
    </citation>
    <scope>NUCLEOTIDE SEQUENCE [LARGE SCALE GENOMIC DNA]</scope>
    <source>
        <strain evidence="1">JCA_2017</strain>
    </source>
</reference>
<evidence type="ECO:0000313" key="1">
    <source>
        <dbReference type="EMBL" id="RDX85755.1"/>
    </source>
</evidence>
<organism evidence="1 2">
    <name type="scientific">Mucuna pruriens</name>
    <name type="common">Velvet bean</name>
    <name type="synonym">Dolichos pruriens</name>
    <dbReference type="NCBI Taxonomy" id="157652"/>
    <lineage>
        <taxon>Eukaryota</taxon>
        <taxon>Viridiplantae</taxon>
        <taxon>Streptophyta</taxon>
        <taxon>Embryophyta</taxon>
        <taxon>Tracheophyta</taxon>
        <taxon>Spermatophyta</taxon>
        <taxon>Magnoliopsida</taxon>
        <taxon>eudicotyledons</taxon>
        <taxon>Gunneridae</taxon>
        <taxon>Pentapetalae</taxon>
        <taxon>rosids</taxon>
        <taxon>fabids</taxon>
        <taxon>Fabales</taxon>
        <taxon>Fabaceae</taxon>
        <taxon>Papilionoideae</taxon>
        <taxon>50 kb inversion clade</taxon>
        <taxon>NPAAA clade</taxon>
        <taxon>indigoferoid/millettioid clade</taxon>
        <taxon>Phaseoleae</taxon>
        <taxon>Mucuna</taxon>
    </lineage>
</organism>
<protein>
    <submittedName>
        <fullName evidence="1">Uncharacterized protein</fullName>
    </submittedName>
</protein>
<accession>A0A371G5C6</accession>
<dbReference type="EMBL" id="QJKJ01006712">
    <property type="protein sequence ID" value="RDX85755.1"/>
    <property type="molecule type" value="Genomic_DNA"/>
</dbReference>
<dbReference type="Proteomes" id="UP000257109">
    <property type="component" value="Unassembled WGS sequence"/>
</dbReference>
<sequence>MQGCTWSQLSSDDKKIIFVRDSNKTFVVSSFRHNLISSSSFDKISLYQNSNVVGSGSLIDNLYMLDV</sequence>
<feature type="non-terminal residue" evidence="1">
    <location>
        <position position="1"/>
    </location>
</feature>
<dbReference type="AlphaFoldDB" id="A0A371G5C6"/>
<feature type="non-terminal residue" evidence="1">
    <location>
        <position position="67"/>
    </location>
</feature>
<comment type="caution">
    <text evidence="1">The sequence shown here is derived from an EMBL/GenBank/DDBJ whole genome shotgun (WGS) entry which is preliminary data.</text>
</comment>
<gene>
    <name evidence="1" type="ORF">CR513_33017</name>
</gene>